<proteinExistence type="predicted"/>
<accession>A0ACC2SF50</accession>
<reference evidence="1" key="1">
    <citation type="submission" date="2022-04" db="EMBL/GenBank/DDBJ databases">
        <title>Genome of the entomopathogenic fungus Entomophthora muscae.</title>
        <authorList>
            <person name="Elya C."/>
            <person name="Lovett B.R."/>
            <person name="Lee E."/>
            <person name="Macias A.M."/>
            <person name="Hajek A.E."/>
            <person name="De Bivort B.L."/>
            <person name="Kasson M.T."/>
            <person name="De Fine Licht H.H."/>
            <person name="Stajich J.E."/>
        </authorList>
    </citation>
    <scope>NUCLEOTIDE SEQUENCE</scope>
    <source>
        <strain evidence="1">Berkeley</strain>
    </source>
</reference>
<evidence type="ECO:0000313" key="1">
    <source>
        <dbReference type="EMBL" id="KAJ9061023.1"/>
    </source>
</evidence>
<gene>
    <name evidence="1" type="ORF">DSO57_1024779</name>
</gene>
<comment type="caution">
    <text evidence="1">The sequence shown here is derived from an EMBL/GenBank/DDBJ whole genome shotgun (WGS) entry which is preliminary data.</text>
</comment>
<evidence type="ECO:0000313" key="2">
    <source>
        <dbReference type="Proteomes" id="UP001165960"/>
    </source>
</evidence>
<organism evidence="1 2">
    <name type="scientific">Entomophthora muscae</name>
    <dbReference type="NCBI Taxonomy" id="34485"/>
    <lineage>
        <taxon>Eukaryota</taxon>
        <taxon>Fungi</taxon>
        <taxon>Fungi incertae sedis</taxon>
        <taxon>Zoopagomycota</taxon>
        <taxon>Entomophthoromycotina</taxon>
        <taxon>Entomophthoromycetes</taxon>
        <taxon>Entomophthorales</taxon>
        <taxon>Entomophthoraceae</taxon>
        <taxon>Entomophthora</taxon>
    </lineage>
</organism>
<protein>
    <submittedName>
        <fullName evidence="1">Uncharacterized protein</fullName>
    </submittedName>
</protein>
<dbReference type="EMBL" id="QTSX02005106">
    <property type="protein sequence ID" value="KAJ9061023.1"/>
    <property type="molecule type" value="Genomic_DNA"/>
</dbReference>
<dbReference type="Proteomes" id="UP001165960">
    <property type="component" value="Unassembled WGS sequence"/>
</dbReference>
<keyword evidence="2" id="KW-1185">Reference proteome</keyword>
<sequence>MDIILVPSQARGKVTLIEKRQESITCAGPGDRVGLHVEGLTARQVRRGYVCCDATVEPLLPIKEFVAQIAVLSGASSLGCIEKGLKVRLDCHNTYADVTFDLIYPRDLSTDGRSDTLNPGDVGCVRLVSDKQIALEIFSTCPSLGRFALRHKSHTIAVGLVIENKLN</sequence>
<name>A0ACC2SF50_9FUNG</name>